<feature type="transmembrane region" description="Helical" evidence="6">
    <location>
        <begin position="369"/>
        <end position="390"/>
    </location>
</feature>
<sequence>MAHETPSHLALAHRARAVLRAVPWPVLPAVATVLLLCLPDQRGDVGGGPHVTPADLASMGLVGYCALRVLRDRARPLTRTAAVVLGAPALAVAVATVAADDPSSALTGFARCTQIFVLVPIAVVLLLRSRRDFRWVAGAVVVLAVVQGAVGVRQYVTGTGASYAGRDVRAVGTFGPLDVMAMATTVGYGALIALSVGLALPPTRTGARWPRRAALCCAAALLVPLALSFSRGAWIATACAGTVVLFLHGARRALRVMAALAAVAVLAVCGLGAGSGLMAERLDSITRVSAAPDRSVTDRYSLWAAATDIWRDHPVTGVGPKGFAAHRDGHASIGLSAASDTAGAGHAFQREPLLSPHNMYLLVLSEQGLIGAVALLGCWSALLLCGLTRLSALRRAGRMPLPGHAAMPPQAAAAQATAAQAAAPQAAAPGCAGARRGATGCGAGAVGLLVWQAVDFLYADIGGPTTVLTSVVLGLAAWWALSPAALRDAPPTPGERASTAPASGPPRAGLRPPYGRPAFHTANAARPCGPPSGPPSPRQASTPRGGPNVHAEEVRR</sequence>
<dbReference type="Pfam" id="PF04932">
    <property type="entry name" value="Wzy_C"/>
    <property type="match status" value="1"/>
</dbReference>
<accession>A0A7H8NKR0</accession>
<dbReference type="GO" id="GO:0016020">
    <property type="term" value="C:membrane"/>
    <property type="evidence" value="ECO:0007669"/>
    <property type="project" value="UniProtKB-SubCell"/>
</dbReference>
<feature type="compositionally biased region" description="Pro residues" evidence="5">
    <location>
        <begin position="528"/>
        <end position="537"/>
    </location>
</feature>
<keyword evidence="2 6" id="KW-0812">Transmembrane</keyword>
<evidence type="ECO:0000313" key="9">
    <source>
        <dbReference type="Proteomes" id="UP000509303"/>
    </source>
</evidence>
<dbReference type="EMBL" id="CP054929">
    <property type="protein sequence ID" value="QKW54896.1"/>
    <property type="molecule type" value="Genomic_DNA"/>
</dbReference>
<evidence type="ECO:0000256" key="4">
    <source>
        <dbReference type="ARBA" id="ARBA00023136"/>
    </source>
</evidence>
<dbReference type="Proteomes" id="UP000509303">
    <property type="component" value="Chromosome"/>
</dbReference>
<dbReference type="PANTHER" id="PTHR37422">
    <property type="entry name" value="TEICHURONIC ACID BIOSYNTHESIS PROTEIN TUAE"/>
    <property type="match status" value="1"/>
</dbReference>
<proteinExistence type="predicted"/>
<keyword evidence="4 6" id="KW-0472">Membrane</keyword>
<evidence type="ECO:0000256" key="3">
    <source>
        <dbReference type="ARBA" id="ARBA00022989"/>
    </source>
</evidence>
<keyword evidence="9" id="KW-1185">Reference proteome</keyword>
<evidence type="ECO:0000256" key="1">
    <source>
        <dbReference type="ARBA" id="ARBA00004141"/>
    </source>
</evidence>
<organism evidence="8 9">
    <name type="scientific">Streptomyces buecherae</name>
    <dbReference type="NCBI Taxonomy" id="2763006"/>
    <lineage>
        <taxon>Bacteria</taxon>
        <taxon>Bacillati</taxon>
        <taxon>Actinomycetota</taxon>
        <taxon>Actinomycetes</taxon>
        <taxon>Kitasatosporales</taxon>
        <taxon>Streptomycetaceae</taxon>
        <taxon>Streptomyces</taxon>
    </lineage>
</organism>
<evidence type="ECO:0000256" key="2">
    <source>
        <dbReference type="ARBA" id="ARBA00022692"/>
    </source>
</evidence>
<feature type="region of interest" description="Disordered" evidence="5">
    <location>
        <begin position="488"/>
        <end position="556"/>
    </location>
</feature>
<reference evidence="8 9" key="1">
    <citation type="submission" date="2020-06" db="EMBL/GenBank/DDBJ databases">
        <title>Genome mining for natural products.</title>
        <authorList>
            <person name="Zhang B."/>
            <person name="Shi J."/>
            <person name="Ge H."/>
        </authorList>
    </citation>
    <scope>NUCLEOTIDE SEQUENCE [LARGE SCALE GENOMIC DNA]</scope>
    <source>
        <strain evidence="8 9">NA00687</strain>
    </source>
</reference>
<feature type="transmembrane region" description="Helical" evidence="6">
    <location>
        <begin position="212"/>
        <end position="227"/>
    </location>
</feature>
<feature type="transmembrane region" description="Helical" evidence="6">
    <location>
        <begin position="82"/>
        <end position="99"/>
    </location>
</feature>
<feature type="transmembrane region" description="Helical" evidence="6">
    <location>
        <begin position="134"/>
        <end position="156"/>
    </location>
</feature>
<dbReference type="InterPro" id="IPR007016">
    <property type="entry name" value="O-antigen_ligase-rel_domated"/>
</dbReference>
<feature type="transmembrane region" description="Helical" evidence="6">
    <location>
        <begin position="21"/>
        <end position="39"/>
    </location>
</feature>
<dbReference type="GO" id="GO:0016874">
    <property type="term" value="F:ligase activity"/>
    <property type="evidence" value="ECO:0007669"/>
    <property type="project" value="UniProtKB-KW"/>
</dbReference>
<comment type="subcellular location">
    <subcellularLocation>
        <location evidence="1">Membrane</location>
        <topology evidence="1">Multi-pass membrane protein</topology>
    </subcellularLocation>
</comment>
<evidence type="ECO:0000313" key="8">
    <source>
        <dbReference type="EMBL" id="QKW54896.1"/>
    </source>
</evidence>
<evidence type="ECO:0000256" key="6">
    <source>
        <dbReference type="SAM" id="Phobius"/>
    </source>
</evidence>
<dbReference type="AlphaFoldDB" id="A0A7H8NKR0"/>
<feature type="domain" description="O-antigen ligase-related" evidence="7">
    <location>
        <begin position="218"/>
        <end position="376"/>
    </location>
</feature>
<evidence type="ECO:0000256" key="5">
    <source>
        <dbReference type="SAM" id="MobiDB-lite"/>
    </source>
</evidence>
<feature type="transmembrane region" description="Helical" evidence="6">
    <location>
        <begin position="179"/>
        <end position="200"/>
    </location>
</feature>
<feature type="transmembrane region" description="Helical" evidence="6">
    <location>
        <begin position="51"/>
        <end position="70"/>
    </location>
</feature>
<keyword evidence="3 6" id="KW-1133">Transmembrane helix</keyword>
<evidence type="ECO:0000259" key="7">
    <source>
        <dbReference type="Pfam" id="PF04932"/>
    </source>
</evidence>
<dbReference type="InterPro" id="IPR051533">
    <property type="entry name" value="WaaL-like"/>
</dbReference>
<gene>
    <name evidence="8" type="ORF">HUT08_30275</name>
</gene>
<feature type="transmembrane region" description="Helical" evidence="6">
    <location>
        <begin position="257"/>
        <end position="279"/>
    </location>
</feature>
<feature type="transmembrane region" description="Helical" evidence="6">
    <location>
        <begin position="105"/>
        <end position="127"/>
    </location>
</feature>
<protein>
    <submittedName>
        <fullName evidence="8">O-antigen ligase family protein</fullName>
    </submittedName>
</protein>
<dbReference type="PANTHER" id="PTHR37422:SF13">
    <property type="entry name" value="LIPOPOLYSACCHARIDE BIOSYNTHESIS PROTEIN PA4999-RELATED"/>
    <property type="match status" value="1"/>
</dbReference>
<name>A0A7H8NKR0_9ACTN</name>
<keyword evidence="8" id="KW-0436">Ligase</keyword>